<organism evidence="2 3">
    <name type="scientific">Methylophilales bacterium MBRS-H7</name>
    <dbReference type="NCBI Taxonomy" id="1623450"/>
    <lineage>
        <taxon>Bacteria</taxon>
        <taxon>Pseudomonadati</taxon>
        <taxon>Pseudomonadota</taxon>
        <taxon>Betaproteobacteria</taxon>
        <taxon>Nitrosomonadales</taxon>
        <taxon>OM43 clade</taxon>
    </lineage>
</organism>
<accession>A0A0H4J0D7</accession>
<dbReference type="Pfam" id="PF00174">
    <property type="entry name" value="Oxidored_molyb"/>
    <property type="match status" value="1"/>
</dbReference>
<dbReference type="SUPFAM" id="SSF56524">
    <property type="entry name" value="Oxidoreductase molybdopterin-binding domain"/>
    <property type="match status" value="1"/>
</dbReference>
<evidence type="ECO:0000313" key="2">
    <source>
        <dbReference type="EMBL" id="AKO65515.1"/>
    </source>
</evidence>
<dbReference type="CDD" id="cd02109">
    <property type="entry name" value="arch_bact_SO_family_Moco"/>
    <property type="match status" value="1"/>
</dbReference>
<evidence type="ECO:0000259" key="1">
    <source>
        <dbReference type="Pfam" id="PF00174"/>
    </source>
</evidence>
<dbReference type="PANTHER" id="PTHR43032:SF4">
    <property type="entry name" value="OXIDOREDUCTASE MOLYBDOPTERIN-BINDING DOMAIN-CONTAINING PROTEIN"/>
    <property type="match status" value="1"/>
</dbReference>
<proteinExistence type="predicted"/>
<dbReference type="InterPro" id="IPR036374">
    <property type="entry name" value="OxRdtase_Mopterin-bd_sf"/>
</dbReference>
<protein>
    <submittedName>
        <fullName evidence="2">Molybdopterin-binding protein</fullName>
    </submittedName>
</protein>
<reference evidence="2 3" key="1">
    <citation type="submission" date="2015-03" db="EMBL/GenBank/DDBJ databases">
        <title>Comparative analysis of the OM43 clade including a novel species from Red Sea uncovers genomic and metabolic diversity among marine methylotrophs.</title>
        <authorList>
            <person name="Jimenez-Infante F."/>
            <person name="Ngugi D.K."/>
            <person name="Vinu M."/>
            <person name="Alam I."/>
            <person name="Kamau A."/>
            <person name="Blom J."/>
            <person name="Bajic V.B."/>
            <person name="Stingl U."/>
        </authorList>
    </citation>
    <scope>NUCLEOTIDE SEQUENCE [LARGE SCALE GENOMIC DNA]</scope>
    <source>
        <strain evidence="2 3">MBRSH7</strain>
    </source>
</reference>
<dbReference type="EMBL" id="CP011002">
    <property type="protein sequence ID" value="AKO65515.1"/>
    <property type="molecule type" value="Genomic_DNA"/>
</dbReference>
<dbReference type="AlphaFoldDB" id="A0A0H4J0D7"/>
<name>A0A0H4J0D7_9PROT</name>
<dbReference type="InterPro" id="IPR000572">
    <property type="entry name" value="OxRdtase_Mopterin-bd_dom"/>
</dbReference>
<dbReference type="OrthoDB" id="9795587at2"/>
<evidence type="ECO:0000313" key="3">
    <source>
        <dbReference type="Proteomes" id="UP000066549"/>
    </source>
</evidence>
<dbReference type="Gene3D" id="3.90.420.10">
    <property type="entry name" value="Oxidoreductase, molybdopterin-binding domain"/>
    <property type="match status" value="1"/>
</dbReference>
<dbReference type="PANTHER" id="PTHR43032">
    <property type="entry name" value="PROTEIN-METHIONINE-SULFOXIDE REDUCTASE"/>
    <property type="match status" value="1"/>
</dbReference>
<keyword evidence="3" id="KW-1185">Reference proteome</keyword>
<feature type="domain" description="Oxidoreductase molybdopterin-binding" evidence="1">
    <location>
        <begin position="47"/>
        <end position="192"/>
    </location>
</feature>
<sequence length="211" mass="24882">MTFNKLFEEKIKKAQSNNKPLGKESHARLPSGQTLTEKFPVLDLGITPEVSLNEWTLKIYGEVKHELEFDYESLKSKFDIVEDISDFHCVTHWSKFDLKWKGFRPRDLLKLTNPLEHAKFITFHSYDDYTTNLPLDAILDDDVLLAFEFDDQPLTKEHGGPVRVVVPKRYAWKSAKWIKSIELHNEDRPGFWEERGYHNDADPWLEQRYSK</sequence>
<gene>
    <name evidence="2" type="ORF">VI33_01805</name>
</gene>
<dbReference type="Proteomes" id="UP000066549">
    <property type="component" value="Chromosome"/>
</dbReference>